<dbReference type="SMART" id="SM00382">
    <property type="entry name" value="AAA"/>
    <property type="match status" value="1"/>
</dbReference>
<dbReference type="Gene3D" id="3.40.50.300">
    <property type="entry name" value="P-loop containing nucleotide triphosphate hydrolases"/>
    <property type="match status" value="1"/>
</dbReference>
<name>A0ABS5QJN7_9BACT</name>
<keyword evidence="3" id="KW-0143">Chaperone</keyword>
<accession>A0ABS5QJN7</accession>
<dbReference type="SUPFAM" id="SSF52540">
    <property type="entry name" value="P-loop containing nucleoside triphosphate hydrolases"/>
    <property type="match status" value="1"/>
</dbReference>
<keyword evidence="1" id="KW-0547">Nucleotide-binding</keyword>
<gene>
    <name evidence="5" type="ORF">VAMP_2n86</name>
</gene>
<dbReference type="PANTHER" id="PTHR11638:SF18">
    <property type="entry name" value="HEAT SHOCK PROTEIN 104"/>
    <property type="match status" value="1"/>
</dbReference>
<keyword evidence="5" id="KW-0645">Protease</keyword>
<dbReference type="InterPro" id="IPR019489">
    <property type="entry name" value="Clp_ATPase_C"/>
</dbReference>
<dbReference type="GO" id="GO:0008233">
    <property type="term" value="F:peptidase activity"/>
    <property type="evidence" value="ECO:0007669"/>
    <property type="project" value="UniProtKB-KW"/>
</dbReference>
<sequence>MLQITHQIEDEKIEEIIQIEELSKEIYMLLKGDIENIELNPNAESEFKKELKEKFEEKIIGQEKAKKALIEAVFNNIAPIRSKKGPLGVFFFAGPSGVGKTQITKVLADILLGSEDYITKIDCAEFSEDHTARNLFGAPKSYVGYGEPTPLNDINLFKSYQESKKRNLIHRQISRLNSFSILLFDEIEKAHPNIHQSLLGAMADGKIRFPSGKESDNKLKYSQETDLSNTIIIFTSNVGNREAIKKSIGFVQEKNDEGQKADYKNSFNKVFSPEFIGRVDEFITFENLNKEDLFEILKKEVLDISRHFGVLEGNFKLNISDEVLKKIVDRSFSKKYGARPVINDFTKTVEADINNIINSGQLESLFDIKSFSFVINVDLDHNGNFKYTLSKYNEISEENDIKNSLDKLKKYIEYSFKEDIDIDDKINKIEEKLLSKFDKKEISIIRNKIYSNMILDFDMIHEFDDYEGISISNKEEKNLLGKFGRRNTKTIVDRKLEIYKGKFNYNNDKFIEYIGEIFVMVEELNGEVLNQKQIKEIMKMIDAYKKSRKK</sequence>
<dbReference type="InterPro" id="IPR001270">
    <property type="entry name" value="ClpA/B"/>
</dbReference>
<dbReference type="Gene3D" id="1.10.8.60">
    <property type="match status" value="1"/>
</dbReference>
<evidence type="ECO:0000256" key="1">
    <source>
        <dbReference type="ARBA" id="ARBA00022741"/>
    </source>
</evidence>
<evidence type="ECO:0000313" key="5">
    <source>
        <dbReference type="EMBL" id="MBS8121483.1"/>
    </source>
</evidence>
<organism evidence="5 6">
    <name type="scientific">Candidatus Vampirococcus lugosii</name>
    <dbReference type="NCBI Taxonomy" id="2789015"/>
    <lineage>
        <taxon>Bacteria</taxon>
        <taxon>Candidatus Absconditibacteriota</taxon>
        <taxon>Vampirococcus</taxon>
    </lineage>
</organism>
<dbReference type="InterPro" id="IPR027417">
    <property type="entry name" value="P-loop_NTPase"/>
</dbReference>
<keyword evidence="6" id="KW-1185">Reference proteome</keyword>
<comment type="caution">
    <text evidence="5">The sequence shown here is derived from an EMBL/GenBank/DDBJ whole genome shotgun (WGS) entry which is preliminary data.</text>
</comment>
<dbReference type="Pfam" id="PF10431">
    <property type="entry name" value="ClpB_D2-small"/>
    <property type="match status" value="1"/>
</dbReference>
<dbReference type="GO" id="GO:0005524">
    <property type="term" value="F:ATP binding"/>
    <property type="evidence" value="ECO:0007669"/>
    <property type="project" value="UniProtKB-KW"/>
</dbReference>
<dbReference type="InterPro" id="IPR003959">
    <property type="entry name" value="ATPase_AAA_core"/>
</dbReference>
<dbReference type="InterPro" id="IPR003593">
    <property type="entry name" value="AAA+_ATPase"/>
</dbReference>
<dbReference type="InterPro" id="IPR050130">
    <property type="entry name" value="ClpA_ClpB"/>
</dbReference>
<evidence type="ECO:0000256" key="3">
    <source>
        <dbReference type="ARBA" id="ARBA00023186"/>
    </source>
</evidence>
<keyword evidence="5" id="KW-0378">Hydrolase</keyword>
<evidence type="ECO:0000313" key="6">
    <source>
        <dbReference type="Proteomes" id="UP000680365"/>
    </source>
</evidence>
<protein>
    <submittedName>
        <fullName evidence="5">ATP-dependent Clp protease, ATP-binding subunit ClpC</fullName>
    </submittedName>
</protein>
<keyword evidence="2 5" id="KW-0067">ATP-binding</keyword>
<reference evidence="5 6" key="1">
    <citation type="journal article" date="2021" name="Nat. Commun.">
        <title>Reductive evolution and unique predatory mode in the CPR bacterium Vampirococcus lugosii.</title>
        <authorList>
            <person name="Moreira D."/>
            <person name="Zivanovic Y."/>
            <person name="Lopez-Archilla A.I."/>
            <person name="Iniesto M."/>
            <person name="Lopez-Garcia P."/>
        </authorList>
    </citation>
    <scope>NUCLEOTIDE SEQUENCE [LARGE SCALE GENOMIC DNA]</scope>
    <source>
        <strain evidence="5">Chiprana</strain>
    </source>
</reference>
<evidence type="ECO:0000259" key="4">
    <source>
        <dbReference type="SMART" id="SM00382"/>
    </source>
</evidence>
<dbReference type="Proteomes" id="UP000680365">
    <property type="component" value="Unassembled WGS sequence"/>
</dbReference>
<feature type="domain" description="AAA+ ATPase" evidence="4">
    <location>
        <begin position="86"/>
        <end position="254"/>
    </location>
</feature>
<evidence type="ECO:0000256" key="2">
    <source>
        <dbReference type="ARBA" id="ARBA00022840"/>
    </source>
</evidence>
<proteinExistence type="predicted"/>
<dbReference type="PRINTS" id="PR00300">
    <property type="entry name" value="CLPPROTEASEA"/>
</dbReference>
<dbReference type="RefSeq" id="WP_213347926.1">
    <property type="nucleotide sequence ID" value="NZ_JAEDAM010000001.1"/>
</dbReference>
<dbReference type="GO" id="GO:0006508">
    <property type="term" value="P:proteolysis"/>
    <property type="evidence" value="ECO:0007669"/>
    <property type="project" value="UniProtKB-KW"/>
</dbReference>
<dbReference type="Pfam" id="PF07724">
    <property type="entry name" value="AAA_2"/>
    <property type="match status" value="1"/>
</dbReference>
<dbReference type="EMBL" id="JAEDAM010000001">
    <property type="protein sequence ID" value="MBS8121483.1"/>
    <property type="molecule type" value="Genomic_DNA"/>
</dbReference>
<dbReference type="PANTHER" id="PTHR11638">
    <property type="entry name" value="ATP-DEPENDENT CLP PROTEASE"/>
    <property type="match status" value="1"/>
</dbReference>